<protein>
    <submittedName>
        <fullName evidence="2">AcrB/AcrD/AcrF family protein</fullName>
    </submittedName>
</protein>
<feature type="transmembrane region" description="Helical" evidence="1">
    <location>
        <begin position="389"/>
        <end position="413"/>
    </location>
</feature>
<feature type="transmembrane region" description="Helical" evidence="1">
    <location>
        <begin position="425"/>
        <end position="449"/>
    </location>
</feature>
<proteinExistence type="predicted"/>
<feature type="transmembrane region" description="Helical" evidence="1">
    <location>
        <begin position="858"/>
        <end position="877"/>
    </location>
</feature>
<dbReference type="EMBL" id="QDHA01000066">
    <property type="protein sequence ID" value="RCJ05729.1"/>
    <property type="molecule type" value="Genomic_DNA"/>
</dbReference>
<dbReference type="Pfam" id="PF00873">
    <property type="entry name" value="ACR_tran"/>
    <property type="match status" value="1"/>
</dbReference>
<reference evidence="2 3" key="1">
    <citation type="submission" date="2018-04" db="EMBL/GenBank/DDBJ databases">
        <title>Cupriavidus necator CR12 genome sequencing and assembly.</title>
        <authorList>
            <person name="Ben Fekih I."/>
            <person name="Mazhar H.S."/>
            <person name="Bello S.K."/>
            <person name="Rensing C."/>
        </authorList>
    </citation>
    <scope>NUCLEOTIDE SEQUENCE [LARGE SCALE GENOMIC DNA]</scope>
    <source>
        <strain evidence="2 3">CR12</strain>
    </source>
</reference>
<accession>A0A367PD06</accession>
<dbReference type="Gene3D" id="3.30.2090.10">
    <property type="entry name" value="Multidrug efflux transporter AcrB TolC docking domain, DN and DC subdomains"/>
    <property type="match status" value="2"/>
</dbReference>
<dbReference type="SUPFAM" id="SSF82693">
    <property type="entry name" value="Multidrug efflux transporter AcrB pore domain, PN1, PN2, PC1 and PC2 subdomains"/>
    <property type="match status" value="3"/>
</dbReference>
<feature type="transmembrane region" description="Helical" evidence="1">
    <location>
        <begin position="984"/>
        <end position="1005"/>
    </location>
</feature>
<dbReference type="PANTHER" id="PTHR32063:SF18">
    <property type="entry name" value="CATION EFFLUX SYSTEM PROTEIN"/>
    <property type="match status" value="1"/>
</dbReference>
<feature type="transmembrane region" description="Helical" evidence="1">
    <location>
        <begin position="884"/>
        <end position="904"/>
    </location>
</feature>
<dbReference type="InterPro" id="IPR027463">
    <property type="entry name" value="AcrB_DN_DC_subdom"/>
</dbReference>
<dbReference type="GO" id="GO:0042910">
    <property type="term" value="F:xenobiotic transmembrane transporter activity"/>
    <property type="evidence" value="ECO:0007669"/>
    <property type="project" value="TreeGrafter"/>
</dbReference>
<dbReference type="AlphaFoldDB" id="A0A367PD06"/>
<dbReference type="Gene3D" id="3.30.70.1440">
    <property type="entry name" value="Multidrug efflux transporter AcrB pore domain"/>
    <property type="match status" value="1"/>
</dbReference>
<dbReference type="Proteomes" id="UP000253501">
    <property type="component" value="Unassembled WGS sequence"/>
</dbReference>
<dbReference type="RefSeq" id="WP_114134282.1">
    <property type="nucleotide sequence ID" value="NZ_CP068435.1"/>
</dbReference>
<dbReference type="Gene3D" id="1.20.1640.10">
    <property type="entry name" value="Multidrug efflux transporter AcrB transmembrane domain"/>
    <property type="match status" value="2"/>
</dbReference>
<dbReference type="PANTHER" id="PTHR32063">
    <property type="match status" value="1"/>
</dbReference>
<feature type="transmembrane region" description="Helical" evidence="1">
    <location>
        <begin position="910"/>
        <end position="932"/>
    </location>
</feature>
<evidence type="ECO:0000313" key="2">
    <source>
        <dbReference type="EMBL" id="RCJ05729.1"/>
    </source>
</evidence>
<keyword evidence="1" id="KW-1133">Transmembrane helix</keyword>
<name>A0A367PD06_CUPNE</name>
<sequence>MKGINLSEWALKHQQMVAFLLLLLSVAGALAYGSLGQKEDPEFTIKTMVVQAYWPGSSAQQMADQVTDKIERKLQEVAEIDYTSTYVKPGETQVKVNLREDVPPGAVPDVWYQVRKKMGDIRHSLPQGTQGPFFNDEFGDTFGNLYAITGDGFDYDDLRRIADAARNEFLRIGDVNKVDLVGKQEQKIYVEVSTAKLASLGIDPALIASTLAQTNTVTSGGTVQTTAEQVRLAVSGEFDSVEKIRAIGIRAGQRTFRLGDIADVRRGFVEPATSRMRFNGNEAIGLAVSMRKGGDVIRLGARLDETIKHIESNLPVGVQIHAVSDQPRIVEHSVFEFKKSLAEAVIIVLVVSFLSLGLRTGLVVALSIPLVLAMTFLAMYVMGIELQRISLGALIIALGLLVDDAIIAVEMMALKLEQGWDKFRAATYAYTATAFPMLTGTLITAAGFLPVGFAKSGTGEYVYSLFQVVGISLVLSWIVAVLFTPYIGFKLLKEHAHASHDEDAVYQRGFYVRFRRFIDFCLKQRVWVLGITLAAFIGSLLLFKAIPQQFFPASDRPELIVDLWMPKASTFEASQREVQKLEGLLNGDPDIAAVTSFVGNGAPRFYLPLDVQTPNLNLGEMLVMTKGGEARERVKEKLEKLFDERFPNVRGRVNRLENGPPVGYPVQFRVFGQDNAKVREIGQKLAAIMREEPHVREVNQDWGERVKRLQVDVDQDKARALGVSSGQIKEALEASLSGTPITQYREEDQGIDVVSRLVAVERTDLNNLKDAKIYVRDGKFVPVSQVARLTLDSEDSELWRRNRVPTLTVRADIAGAQAPDVTRALQPKLDALEKELPLGYGIEIGGAYESSAKAQASVFAVMPVTIIAVLLLLMIQLQDMRKMAMVLLTAPLGLIGVSIIMAAFRIPFGFVAMLGVIALAGMIIRNSVILVVQIDQDVAAGVPLWTAIVEAAVRRLRPIVLTALAAILAMVPLTHSVFWGPMAWAIMGGLAVATVLTLVFLPALYATWYRAKRPATD</sequence>
<comment type="caution">
    <text evidence="2">The sequence shown here is derived from an EMBL/GenBank/DDBJ whole genome shotgun (WGS) entry which is preliminary data.</text>
</comment>
<feature type="transmembrane region" description="Helical" evidence="1">
    <location>
        <begin position="526"/>
        <end position="546"/>
    </location>
</feature>
<dbReference type="Gene3D" id="3.30.70.1320">
    <property type="entry name" value="Multidrug efflux transporter AcrB pore domain like"/>
    <property type="match status" value="1"/>
</dbReference>
<dbReference type="SUPFAM" id="SSF82866">
    <property type="entry name" value="Multidrug efflux transporter AcrB transmembrane domain"/>
    <property type="match status" value="2"/>
</dbReference>
<dbReference type="InterPro" id="IPR001036">
    <property type="entry name" value="Acrflvin-R"/>
</dbReference>
<feature type="transmembrane region" description="Helical" evidence="1">
    <location>
        <begin position="341"/>
        <end position="358"/>
    </location>
</feature>
<organism evidence="2 3">
    <name type="scientific">Cupriavidus necator</name>
    <name type="common">Alcaligenes eutrophus</name>
    <name type="synonym">Ralstonia eutropha</name>
    <dbReference type="NCBI Taxonomy" id="106590"/>
    <lineage>
        <taxon>Bacteria</taxon>
        <taxon>Pseudomonadati</taxon>
        <taxon>Pseudomonadota</taxon>
        <taxon>Betaproteobacteria</taxon>
        <taxon>Burkholderiales</taxon>
        <taxon>Burkholderiaceae</taxon>
        <taxon>Cupriavidus</taxon>
    </lineage>
</organism>
<gene>
    <name evidence="2" type="ORF">DDK22_25195</name>
</gene>
<dbReference type="SUPFAM" id="SSF82714">
    <property type="entry name" value="Multidrug efflux transporter AcrB TolC docking domain, DN and DC subdomains"/>
    <property type="match status" value="2"/>
</dbReference>
<evidence type="ECO:0000256" key="1">
    <source>
        <dbReference type="SAM" id="Phobius"/>
    </source>
</evidence>
<feature type="transmembrane region" description="Helical" evidence="1">
    <location>
        <begin position="959"/>
        <end position="978"/>
    </location>
</feature>
<evidence type="ECO:0000313" key="3">
    <source>
        <dbReference type="Proteomes" id="UP000253501"/>
    </source>
</evidence>
<keyword evidence="1" id="KW-0812">Transmembrane</keyword>
<dbReference type="GO" id="GO:0005886">
    <property type="term" value="C:plasma membrane"/>
    <property type="evidence" value="ECO:0007669"/>
    <property type="project" value="TreeGrafter"/>
</dbReference>
<dbReference type="Gene3D" id="3.30.70.1430">
    <property type="entry name" value="Multidrug efflux transporter AcrB pore domain"/>
    <property type="match status" value="2"/>
</dbReference>
<feature type="transmembrane region" description="Helical" evidence="1">
    <location>
        <begin position="363"/>
        <end position="383"/>
    </location>
</feature>
<dbReference type="PRINTS" id="PR00702">
    <property type="entry name" value="ACRIFLAVINRP"/>
</dbReference>
<feature type="transmembrane region" description="Helical" evidence="1">
    <location>
        <begin position="461"/>
        <end position="483"/>
    </location>
</feature>
<keyword evidence="1" id="KW-0472">Membrane</keyword>